<keyword evidence="6" id="KW-0472">Membrane</keyword>
<evidence type="ECO:0000313" key="7">
    <source>
        <dbReference type="EMBL" id="AWM77429.1"/>
    </source>
</evidence>
<comment type="subcellular location">
    <subcellularLocation>
        <location evidence="1">Membrane</location>
    </subcellularLocation>
</comment>
<dbReference type="KEGG" id="phb:HYN04_06415"/>
<evidence type="ECO:0000256" key="4">
    <source>
        <dbReference type="ARBA" id="ARBA00022946"/>
    </source>
</evidence>
<evidence type="ECO:0000256" key="2">
    <source>
        <dbReference type="ARBA" id="ARBA00022448"/>
    </source>
</evidence>
<dbReference type="PANTHER" id="PTHR12219:SF8">
    <property type="entry name" value="NADH DEHYDROGENASE [UBIQUINONE] IRON-SULFUR PROTEIN 4, MITOCHONDRIAL"/>
    <property type="match status" value="1"/>
</dbReference>
<name>A0A2Z3HX74_9CAUL</name>
<accession>A0A2Z3HX74</accession>
<evidence type="ECO:0000313" key="8">
    <source>
        <dbReference type="Proteomes" id="UP000247763"/>
    </source>
</evidence>
<dbReference type="InterPro" id="IPR038532">
    <property type="entry name" value="NDUFS4-like_sf"/>
</dbReference>
<dbReference type="GO" id="GO:0016020">
    <property type="term" value="C:membrane"/>
    <property type="evidence" value="ECO:0007669"/>
    <property type="project" value="UniProtKB-SubCell"/>
</dbReference>
<keyword evidence="8" id="KW-1185">Reference proteome</keyword>
<protein>
    <submittedName>
        <fullName evidence="7">ETC complex I subunit</fullName>
    </submittedName>
</protein>
<keyword evidence="3" id="KW-0679">Respiratory chain</keyword>
<dbReference type="Gene3D" id="3.30.160.190">
    <property type="entry name" value="atu1810 like domain"/>
    <property type="match status" value="1"/>
</dbReference>
<sequence length="101" mass="11393">MIARIFRPAKTAMQSGKARARDWVLEFAPASARTPDPLMGWTLTDDTSGQVRLTFESRDEAVAYAQKLGLAFQVTEPKAPKRILKAYADNFSPDRKQPWTH</sequence>
<keyword evidence="5" id="KW-0249">Electron transport</keyword>
<dbReference type="PANTHER" id="PTHR12219">
    <property type="entry name" value="NADH-UBIQUINONE OXIDOREDUCTASE"/>
    <property type="match status" value="1"/>
</dbReference>
<dbReference type="RefSeq" id="WP_110449996.1">
    <property type="nucleotide sequence ID" value="NZ_CP029479.1"/>
</dbReference>
<dbReference type="InterPro" id="IPR006885">
    <property type="entry name" value="NADH_UbQ_FeS_4_mit-like"/>
</dbReference>
<evidence type="ECO:0000256" key="5">
    <source>
        <dbReference type="ARBA" id="ARBA00022982"/>
    </source>
</evidence>
<dbReference type="EMBL" id="CP029479">
    <property type="protein sequence ID" value="AWM77429.1"/>
    <property type="molecule type" value="Genomic_DNA"/>
</dbReference>
<keyword evidence="4" id="KW-0809">Transit peptide</keyword>
<evidence type="ECO:0000256" key="6">
    <source>
        <dbReference type="ARBA" id="ARBA00023136"/>
    </source>
</evidence>
<keyword evidence="2" id="KW-0813">Transport</keyword>
<dbReference type="OrthoDB" id="9799572at2"/>
<organism evidence="7 8">
    <name type="scientific">Phenylobacterium parvum</name>
    <dbReference type="NCBI Taxonomy" id="2201350"/>
    <lineage>
        <taxon>Bacteria</taxon>
        <taxon>Pseudomonadati</taxon>
        <taxon>Pseudomonadota</taxon>
        <taxon>Alphaproteobacteria</taxon>
        <taxon>Caulobacterales</taxon>
        <taxon>Caulobacteraceae</taxon>
        <taxon>Phenylobacterium</taxon>
    </lineage>
</organism>
<dbReference type="Proteomes" id="UP000247763">
    <property type="component" value="Chromosome"/>
</dbReference>
<dbReference type="Pfam" id="PF04800">
    <property type="entry name" value="NDUS4"/>
    <property type="match status" value="1"/>
</dbReference>
<evidence type="ECO:0000256" key="3">
    <source>
        <dbReference type="ARBA" id="ARBA00022660"/>
    </source>
</evidence>
<reference evidence="8" key="1">
    <citation type="submission" date="2018-05" db="EMBL/GenBank/DDBJ databases">
        <title>Genome sequencing of Phenylobacterium sp. HYN0004.</title>
        <authorList>
            <person name="Yi H."/>
            <person name="Baek C."/>
        </authorList>
    </citation>
    <scope>NUCLEOTIDE SEQUENCE [LARGE SCALE GENOMIC DNA]</scope>
    <source>
        <strain evidence="8">HYN0004</strain>
    </source>
</reference>
<gene>
    <name evidence="7" type="ORF">HYN04_06415</name>
</gene>
<dbReference type="GO" id="GO:0022900">
    <property type="term" value="P:electron transport chain"/>
    <property type="evidence" value="ECO:0007669"/>
    <property type="project" value="InterPro"/>
</dbReference>
<dbReference type="AlphaFoldDB" id="A0A2Z3HX74"/>
<evidence type="ECO:0000256" key="1">
    <source>
        <dbReference type="ARBA" id="ARBA00004370"/>
    </source>
</evidence>
<proteinExistence type="predicted"/>